<proteinExistence type="predicted"/>
<evidence type="ECO:0000313" key="2">
    <source>
        <dbReference type="Proteomes" id="UP001500051"/>
    </source>
</evidence>
<sequence>MTGRDTATFVVLHHINDADGWAAALDSDHSWPDDFDLRSFVEAEDHELAVCVWRAADRDQLQQGLDAAFGHVVVNEIHEVTVHLMRENDDTSPAT</sequence>
<keyword evidence="2" id="KW-1185">Reference proteome</keyword>
<accession>A0ABP7DKY6</accession>
<organism evidence="1 2">
    <name type="scientific">Microlunatus aurantiacus</name>
    <dbReference type="NCBI Taxonomy" id="446786"/>
    <lineage>
        <taxon>Bacteria</taxon>
        <taxon>Bacillati</taxon>
        <taxon>Actinomycetota</taxon>
        <taxon>Actinomycetes</taxon>
        <taxon>Propionibacteriales</taxon>
        <taxon>Propionibacteriaceae</taxon>
        <taxon>Microlunatus</taxon>
    </lineage>
</organism>
<evidence type="ECO:0008006" key="3">
    <source>
        <dbReference type="Google" id="ProtNLM"/>
    </source>
</evidence>
<evidence type="ECO:0000313" key="1">
    <source>
        <dbReference type="EMBL" id="GAA3707121.1"/>
    </source>
</evidence>
<name>A0ABP7DKY6_9ACTN</name>
<comment type="caution">
    <text evidence="1">The sequence shown here is derived from an EMBL/GenBank/DDBJ whole genome shotgun (WGS) entry which is preliminary data.</text>
</comment>
<dbReference type="EMBL" id="BAAAYX010000010">
    <property type="protein sequence ID" value="GAA3707121.1"/>
    <property type="molecule type" value="Genomic_DNA"/>
</dbReference>
<dbReference type="RefSeq" id="WP_344812836.1">
    <property type="nucleotide sequence ID" value="NZ_BAAAYX010000010.1"/>
</dbReference>
<dbReference type="Proteomes" id="UP001500051">
    <property type="component" value="Unassembled WGS sequence"/>
</dbReference>
<protein>
    <recommendedName>
        <fullName evidence="3">DUF4242 domain-containing protein</fullName>
    </recommendedName>
</protein>
<gene>
    <name evidence="1" type="ORF">GCM10022204_26310</name>
</gene>
<reference evidence="2" key="1">
    <citation type="journal article" date="2019" name="Int. J. Syst. Evol. Microbiol.">
        <title>The Global Catalogue of Microorganisms (GCM) 10K type strain sequencing project: providing services to taxonomists for standard genome sequencing and annotation.</title>
        <authorList>
            <consortium name="The Broad Institute Genomics Platform"/>
            <consortium name="The Broad Institute Genome Sequencing Center for Infectious Disease"/>
            <person name="Wu L."/>
            <person name="Ma J."/>
        </authorList>
    </citation>
    <scope>NUCLEOTIDE SEQUENCE [LARGE SCALE GENOMIC DNA]</scope>
    <source>
        <strain evidence="2">JCM 16548</strain>
    </source>
</reference>